<evidence type="ECO:0000313" key="3">
    <source>
        <dbReference type="Proteomes" id="UP000499080"/>
    </source>
</evidence>
<gene>
    <name evidence="2" type="ORF">AVEN_252121_1</name>
</gene>
<dbReference type="GO" id="GO:0046983">
    <property type="term" value="F:protein dimerization activity"/>
    <property type="evidence" value="ECO:0007669"/>
    <property type="project" value="InterPro"/>
</dbReference>
<dbReference type="PANTHER" id="PTHR45749">
    <property type="match status" value="1"/>
</dbReference>
<proteinExistence type="predicted"/>
<sequence length="140" mass="15659">MFLVPRESSQNRGSLNRGPTVYELKDVSSSVILANYKDLENILTDGELSDVISLELCDEISVVCSLLEKYLPPLEVLKLITKMNFAPNLSIAQRILLTLSISVASGERSFSKLKIIKNYFRTTTSQTRLSDLAILGIEYE</sequence>
<dbReference type="PANTHER" id="PTHR45749:SF35">
    <property type="entry name" value="AC-LIKE TRANSPOSASE-RELATED"/>
    <property type="match status" value="1"/>
</dbReference>
<accession>A0A4Y2TIY4</accession>
<organism evidence="2 3">
    <name type="scientific">Araneus ventricosus</name>
    <name type="common">Orbweaver spider</name>
    <name type="synonym">Epeira ventricosa</name>
    <dbReference type="NCBI Taxonomy" id="182803"/>
    <lineage>
        <taxon>Eukaryota</taxon>
        <taxon>Metazoa</taxon>
        <taxon>Ecdysozoa</taxon>
        <taxon>Arthropoda</taxon>
        <taxon>Chelicerata</taxon>
        <taxon>Arachnida</taxon>
        <taxon>Araneae</taxon>
        <taxon>Araneomorphae</taxon>
        <taxon>Entelegynae</taxon>
        <taxon>Araneoidea</taxon>
        <taxon>Araneidae</taxon>
        <taxon>Araneus</taxon>
    </lineage>
</organism>
<evidence type="ECO:0000259" key="1">
    <source>
        <dbReference type="Pfam" id="PF05699"/>
    </source>
</evidence>
<feature type="domain" description="HAT C-terminal dimerisation" evidence="1">
    <location>
        <begin position="71"/>
        <end position="139"/>
    </location>
</feature>
<dbReference type="EMBL" id="BGPR01029047">
    <property type="protein sequence ID" value="GBO00603.1"/>
    <property type="molecule type" value="Genomic_DNA"/>
</dbReference>
<dbReference type="OrthoDB" id="6437574at2759"/>
<name>A0A4Y2TIY4_ARAVE</name>
<dbReference type="Pfam" id="PF05699">
    <property type="entry name" value="Dimer_Tnp_hAT"/>
    <property type="match status" value="1"/>
</dbReference>
<dbReference type="Proteomes" id="UP000499080">
    <property type="component" value="Unassembled WGS sequence"/>
</dbReference>
<protein>
    <recommendedName>
        <fullName evidence="1">HAT C-terminal dimerisation domain-containing protein</fullName>
    </recommendedName>
</protein>
<keyword evidence="3" id="KW-1185">Reference proteome</keyword>
<dbReference type="InterPro" id="IPR008906">
    <property type="entry name" value="HATC_C_dom"/>
</dbReference>
<dbReference type="AlphaFoldDB" id="A0A4Y2TIY4"/>
<comment type="caution">
    <text evidence="2">The sequence shown here is derived from an EMBL/GenBank/DDBJ whole genome shotgun (WGS) entry which is preliminary data.</text>
</comment>
<reference evidence="2 3" key="1">
    <citation type="journal article" date="2019" name="Sci. Rep.">
        <title>Orb-weaving spider Araneus ventricosus genome elucidates the spidroin gene catalogue.</title>
        <authorList>
            <person name="Kono N."/>
            <person name="Nakamura H."/>
            <person name="Ohtoshi R."/>
            <person name="Moran D.A.P."/>
            <person name="Shinohara A."/>
            <person name="Yoshida Y."/>
            <person name="Fujiwara M."/>
            <person name="Mori M."/>
            <person name="Tomita M."/>
            <person name="Arakawa K."/>
        </authorList>
    </citation>
    <scope>NUCLEOTIDE SEQUENCE [LARGE SCALE GENOMIC DNA]</scope>
</reference>
<evidence type="ECO:0000313" key="2">
    <source>
        <dbReference type="EMBL" id="GBO00603.1"/>
    </source>
</evidence>